<gene>
    <name evidence="9" type="ordered locus">MTR_8g063490</name>
</gene>
<comment type="catalytic activity">
    <reaction evidence="1">
        <text>Hydrolysis of (1-&gt;3)-beta-D-glucosidic linkages in (1-&gt;3)-beta-D-glucans.</text>
        <dbReference type="EC" id="3.2.1.39"/>
    </reaction>
</comment>
<keyword evidence="5" id="KW-0326">Glycosidase</keyword>
<protein>
    <recommendedName>
        <fullName evidence="3">glucan endo-1,3-beta-D-glucosidase</fullName>
        <ecNumber evidence="3">3.2.1.39</ecNumber>
    </recommendedName>
    <alternativeName>
        <fullName evidence="6">(1-&gt;3)-beta-glucan endohydrolase</fullName>
    </alternativeName>
    <alternativeName>
        <fullName evidence="7">Beta-1,3-endoglucanase</fullName>
    </alternativeName>
</protein>
<dbReference type="InterPro" id="IPR000490">
    <property type="entry name" value="Glyco_hydro_17"/>
</dbReference>
<dbReference type="Proteomes" id="UP000002051">
    <property type="component" value="Chromosome 8"/>
</dbReference>
<evidence type="ECO:0000256" key="1">
    <source>
        <dbReference type="ARBA" id="ARBA00000382"/>
    </source>
</evidence>
<evidence type="ECO:0000313" key="10">
    <source>
        <dbReference type="EnsemblPlants" id="AET03166"/>
    </source>
</evidence>
<dbReference type="Pfam" id="PF00332">
    <property type="entry name" value="Glyco_hydro_17"/>
    <property type="match status" value="1"/>
</dbReference>
<dbReference type="PaxDb" id="3880-AET03166"/>
<proteinExistence type="inferred from homology"/>
<dbReference type="SUPFAM" id="SSF51445">
    <property type="entry name" value="(Trans)glycosidases"/>
    <property type="match status" value="1"/>
</dbReference>
<dbReference type="AlphaFoldDB" id="G7LG52"/>
<evidence type="ECO:0000256" key="5">
    <source>
        <dbReference type="ARBA" id="ARBA00023295"/>
    </source>
</evidence>
<reference evidence="10" key="3">
    <citation type="submission" date="2015-04" db="UniProtKB">
        <authorList>
            <consortium name="EnsemblPlants"/>
        </authorList>
    </citation>
    <scope>IDENTIFICATION</scope>
    <source>
        <strain evidence="10">cv. Jemalong A17</strain>
    </source>
</reference>
<dbReference type="GO" id="GO:0005975">
    <property type="term" value="P:carbohydrate metabolic process"/>
    <property type="evidence" value="ECO:0007669"/>
    <property type="project" value="InterPro"/>
</dbReference>
<evidence type="ECO:0000313" key="11">
    <source>
        <dbReference type="Proteomes" id="UP000002051"/>
    </source>
</evidence>
<evidence type="ECO:0000256" key="6">
    <source>
        <dbReference type="ARBA" id="ARBA00033335"/>
    </source>
</evidence>
<dbReference type="EC" id="3.2.1.39" evidence="3"/>
<dbReference type="HOGENOM" id="CLU_2240632_0_0_1"/>
<dbReference type="EMBL" id="CM001224">
    <property type="protein sequence ID" value="AET03166.1"/>
    <property type="molecule type" value="Genomic_DNA"/>
</dbReference>
<dbReference type="EnsemblPlants" id="AET03166">
    <property type="protein sequence ID" value="AET03166"/>
    <property type="gene ID" value="MTR_8g063490"/>
</dbReference>
<reference evidence="9 11" key="1">
    <citation type="journal article" date="2011" name="Nature">
        <title>The Medicago genome provides insight into the evolution of rhizobial symbioses.</title>
        <authorList>
            <person name="Young N.D."/>
            <person name="Debelle F."/>
            <person name="Oldroyd G.E."/>
            <person name="Geurts R."/>
            <person name="Cannon S.B."/>
            <person name="Udvardi M.K."/>
            <person name="Benedito V.A."/>
            <person name="Mayer K.F."/>
            <person name="Gouzy J."/>
            <person name="Schoof H."/>
            <person name="Van de Peer Y."/>
            <person name="Proost S."/>
            <person name="Cook D.R."/>
            <person name="Meyers B.C."/>
            <person name="Spannagl M."/>
            <person name="Cheung F."/>
            <person name="De Mita S."/>
            <person name="Krishnakumar V."/>
            <person name="Gundlach H."/>
            <person name="Zhou S."/>
            <person name="Mudge J."/>
            <person name="Bharti A.K."/>
            <person name="Murray J.D."/>
            <person name="Naoumkina M.A."/>
            <person name="Rosen B."/>
            <person name="Silverstein K.A."/>
            <person name="Tang H."/>
            <person name="Rombauts S."/>
            <person name="Zhao P.X."/>
            <person name="Zhou P."/>
            <person name="Barbe V."/>
            <person name="Bardou P."/>
            <person name="Bechner M."/>
            <person name="Bellec A."/>
            <person name="Berger A."/>
            <person name="Berges H."/>
            <person name="Bidwell S."/>
            <person name="Bisseling T."/>
            <person name="Choisne N."/>
            <person name="Couloux A."/>
            <person name="Denny R."/>
            <person name="Deshpande S."/>
            <person name="Dai X."/>
            <person name="Doyle J.J."/>
            <person name="Dudez A.M."/>
            <person name="Farmer A.D."/>
            <person name="Fouteau S."/>
            <person name="Franken C."/>
            <person name="Gibelin C."/>
            <person name="Gish J."/>
            <person name="Goldstein S."/>
            <person name="Gonzalez A.J."/>
            <person name="Green P.J."/>
            <person name="Hallab A."/>
            <person name="Hartog M."/>
            <person name="Hua A."/>
            <person name="Humphray S.J."/>
            <person name="Jeong D.H."/>
            <person name="Jing Y."/>
            <person name="Jocker A."/>
            <person name="Kenton S.M."/>
            <person name="Kim D.J."/>
            <person name="Klee K."/>
            <person name="Lai H."/>
            <person name="Lang C."/>
            <person name="Lin S."/>
            <person name="Macmil S.L."/>
            <person name="Magdelenat G."/>
            <person name="Matthews L."/>
            <person name="McCorrison J."/>
            <person name="Monaghan E.L."/>
            <person name="Mun J.H."/>
            <person name="Najar F.Z."/>
            <person name="Nicholson C."/>
            <person name="Noirot C."/>
            <person name="O'Bleness M."/>
            <person name="Paule C.R."/>
            <person name="Poulain J."/>
            <person name="Prion F."/>
            <person name="Qin B."/>
            <person name="Qu C."/>
            <person name="Retzel E.F."/>
            <person name="Riddle C."/>
            <person name="Sallet E."/>
            <person name="Samain S."/>
            <person name="Samson N."/>
            <person name="Sanders I."/>
            <person name="Saurat O."/>
            <person name="Scarpelli C."/>
            <person name="Schiex T."/>
            <person name="Segurens B."/>
            <person name="Severin A.J."/>
            <person name="Sherrier D.J."/>
            <person name="Shi R."/>
            <person name="Sims S."/>
            <person name="Singer S.R."/>
            <person name="Sinharoy S."/>
            <person name="Sterck L."/>
            <person name="Viollet A."/>
            <person name="Wang B.B."/>
            <person name="Wang K."/>
            <person name="Wang M."/>
            <person name="Wang X."/>
            <person name="Warfsmann J."/>
            <person name="Weissenbach J."/>
            <person name="White D.D."/>
            <person name="White J.D."/>
            <person name="Wiley G.B."/>
            <person name="Wincker P."/>
            <person name="Xing Y."/>
            <person name="Yang L."/>
            <person name="Yao Z."/>
            <person name="Ying F."/>
            <person name="Zhai J."/>
            <person name="Zhou L."/>
            <person name="Zuber A."/>
            <person name="Denarie J."/>
            <person name="Dixon R.A."/>
            <person name="May G.D."/>
            <person name="Schwartz D.C."/>
            <person name="Rogers J."/>
            <person name="Quetier F."/>
            <person name="Town C.D."/>
            <person name="Roe B.A."/>
        </authorList>
    </citation>
    <scope>NUCLEOTIDE SEQUENCE [LARGE SCALE GENOMIC DNA]</scope>
    <source>
        <strain evidence="9">A17</strain>
        <strain evidence="10 11">cv. Jemalong A17</strain>
    </source>
</reference>
<reference evidence="9 11" key="2">
    <citation type="journal article" date="2014" name="BMC Genomics">
        <title>An improved genome release (version Mt4.0) for the model legume Medicago truncatula.</title>
        <authorList>
            <person name="Tang H."/>
            <person name="Krishnakumar V."/>
            <person name="Bidwell S."/>
            <person name="Rosen B."/>
            <person name="Chan A."/>
            <person name="Zhou S."/>
            <person name="Gentzbittel L."/>
            <person name="Childs K.L."/>
            <person name="Yandell M."/>
            <person name="Gundlach H."/>
            <person name="Mayer K.F."/>
            <person name="Schwartz D.C."/>
            <person name="Town C.D."/>
        </authorList>
    </citation>
    <scope>GENOME REANNOTATION</scope>
    <source>
        <strain evidence="10 11">cv. Jemalong A17</strain>
    </source>
</reference>
<dbReference type="eggNOG" id="ENOG502QRGZ">
    <property type="taxonomic scope" value="Eukaryota"/>
</dbReference>
<dbReference type="OMA" id="VGNMICD"/>
<name>G7LG52_MEDTR</name>
<dbReference type="InterPro" id="IPR017853">
    <property type="entry name" value="GH"/>
</dbReference>
<evidence type="ECO:0000313" key="9">
    <source>
        <dbReference type="EMBL" id="AET03166.1"/>
    </source>
</evidence>
<organism evidence="9 11">
    <name type="scientific">Medicago truncatula</name>
    <name type="common">Barrel medic</name>
    <name type="synonym">Medicago tribuloides</name>
    <dbReference type="NCBI Taxonomy" id="3880"/>
    <lineage>
        <taxon>Eukaryota</taxon>
        <taxon>Viridiplantae</taxon>
        <taxon>Streptophyta</taxon>
        <taxon>Embryophyta</taxon>
        <taxon>Tracheophyta</taxon>
        <taxon>Spermatophyta</taxon>
        <taxon>Magnoliopsida</taxon>
        <taxon>eudicotyledons</taxon>
        <taxon>Gunneridae</taxon>
        <taxon>Pentapetalae</taxon>
        <taxon>rosids</taxon>
        <taxon>fabids</taxon>
        <taxon>Fabales</taxon>
        <taxon>Fabaceae</taxon>
        <taxon>Papilionoideae</taxon>
        <taxon>50 kb inversion clade</taxon>
        <taxon>NPAAA clade</taxon>
        <taxon>Hologalegina</taxon>
        <taxon>IRL clade</taxon>
        <taxon>Trifolieae</taxon>
        <taxon>Medicago</taxon>
    </lineage>
</organism>
<comment type="similarity">
    <text evidence="2 8">Belongs to the glycosyl hydrolase 17 family.</text>
</comment>
<dbReference type="GO" id="GO:0042973">
    <property type="term" value="F:glucan endo-1,3-beta-D-glucosidase activity"/>
    <property type="evidence" value="ECO:0007669"/>
    <property type="project" value="UniProtKB-EC"/>
</dbReference>
<evidence type="ECO:0000256" key="3">
    <source>
        <dbReference type="ARBA" id="ARBA00012780"/>
    </source>
</evidence>
<evidence type="ECO:0000256" key="8">
    <source>
        <dbReference type="RuleBase" id="RU004335"/>
    </source>
</evidence>
<accession>G7LG52</accession>
<evidence type="ECO:0000256" key="7">
    <source>
        <dbReference type="ARBA" id="ARBA00033417"/>
    </source>
</evidence>
<keyword evidence="4" id="KW-0378">Hydrolase</keyword>
<dbReference type="STRING" id="3880.G7LG52"/>
<evidence type="ECO:0000256" key="4">
    <source>
        <dbReference type="ARBA" id="ARBA00022801"/>
    </source>
</evidence>
<sequence length="105" mass="11525">MTTKPPIETPMCPGVPIPTFIFSPFNKNQKPGPGTQQHWGYYYTDRTPVYDYAPLPAPKNNVPYKGKVWCMVAEGVNEVELAAALSYACNVGNMICDTLTLSPGI</sequence>
<dbReference type="Gene3D" id="3.20.20.80">
    <property type="entry name" value="Glycosidases"/>
    <property type="match status" value="1"/>
</dbReference>
<evidence type="ECO:0000256" key="2">
    <source>
        <dbReference type="ARBA" id="ARBA00008773"/>
    </source>
</evidence>
<keyword evidence="11" id="KW-1185">Reference proteome</keyword>